<comment type="caution">
    <text evidence="6">The sequence shown here is derived from an EMBL/GenBank/DDBJ whole genome shotgun (WGS) entry which is preliminary data.</text>
</comment>
<dbReference type="EMBL" id="JALNTZ010000005">
    <property type="protein sequence ID" value="KAJ3653059.1"/>
    <property type="molecule type" value="Genomic_DNA"/>
</dbReference>
<dbReference type="Pfam" id="PF00089">
    <property type="entry name" value="Trypsin"/>
    <property type="match status" value="1"/>
</dbReference>
<evidence type="ECO:0000256" key="2">
    <source>
        <dbReference type="ARBA" id="ARBA00023157"/>
    </source>
</evidence>
<dbReference type="InterPro" id="IPR033116">
    <property type="entry name" value="TRYPSIN_SER"/>
</dbReference>
<reference evidence="6" key="1">
    <citation type="journal article" date="2023" name="G3 (Bethesda)">
        <title>Whole genome assemblies of Zophobas morio and Tenebrio molitor.</title>
        <authorList>
            <person name="Kaur S."/>
            <person name="Stinson S.A."/>
            <person name="diCenzo G.C."/>
        </authorList>
    </citation>
    <scope>NUCLEOTIDE SEQUENCE</scope>
    <source>
        <strain evidence="6">QUZm001</strain>
    </source>
</reference>
<dbReference type="SMART" id="SM00020">
    <property type="entry name" value="Tryp_SPc"/>
    <property type="match status" value="1"/>
</dbReference>
<dbReference type="InterPro" id="IPR043504">
    <property type="entry name" value="Peptidase_S1_PA_chymotrypsin"/>
</dbReference>
<dbReference type="SMART" id="SM00680">
    <property type="entry name" value="CLIP"/>
    <property type="match status" value="1"/>
</dbReference>
<dbReference type="PROSITE" id="PS00135">
    <property type="entry name" value="TRYPSIN_SER"/>
    <property type="match status" value="1"/>
</dbReference>
<dbReference type="Gene3D" id="2.40.10.10">
    <property type="entry name" value="Trypsin-like serine proteases"/>
    <property type="match status" value="1"/>
</dbReference>
<proteinExistence type="inferred from homology"/>
<dbReference type="InterPro" id="IPR051487">
    <property type="entry name" value="Ser/Thr_Proteases_Immune/Dev"/>
</dbReference>
<dbReference type="InterPro" id="IPR001254">
    <property type="entry name" value="Trypsin_dom"/>
</dbReference>
<dbReference type="Proteomes" id="UP001168821">
    <property type="component" value="Unassembled WGS sequence"/>
</dbReference>
<dbReference type="PROSITE" id="PS50240">
    <property type="entry name" value="TRYPSIN_DOM"/>
    <property type="match status" value="1"/>
</dbReference>
<dbReference type="GO" id="GO:0004252">
    <property type="term" value="F:serine-type endopeptidase activity"/>
    <property type="evidence" value="ECO:0007669"/>
    <property type="project" value="InterPro"/>
</dbReference>
<evidence type="ECO:0000256" key="4">
    <source>
        <dbReference type="ARBA" id="ARBA00024195"/>
    </source>
</evidence>
<protein>
    <recommendedName>
        <fullName evidence="5">Peptidase S1 domain-containing protein</fullName>
    </recommendedName>
</protein>
<dbReference type="InterPro" id="IPR009003">
    <property type="entry name" value="Peptidase_S1_PA"/>
</dbReference>
<dbReference type="AlphaFoldDB" id="A0AA38IDD5"/>
<dbReference type="PANTHER" id="PTHR24256">
    <property type="entry name" value="TRYPTASE-RELATED"/>
    <property type="match status" value="1"/>
</dbReference>
<evidence type="ECO:0000313" key="6">
    <source>
        <dbReference type="EMBL" id="KAJ3653059.1"/>
    </source>
</evidence>
<dbReference type="GO" id="GO:0006508">
    <property type="term" value="P:proteolysis"/>
    <property type="evidence" value="ECO:0007669"/>
    <property type="project" value="InterPro"/>
</dbReference>
<keyword evidence="7" id="KW-1185">Reference proteome</keyword>
<evidence type="ECO:0000256" key="1">
    <source>
        <dbReference type="ARBA" id="ARBA00022729"/>
    </source>
</evidence>
<dbReference type="InterPro" id="IPR022700">
    <property type="entry name" value="CLIP"/>
</dbReference>
<name>A0AA38IDD5_9CUCU</name>
<dbReference type="InterPro" id="IPR001314">
    <property type="entry name" value="Peptidase_S1A"/>
</dbReference>
<gene>
    <name evidence="6" type="ORF">Zmor_018976</name>
</gene>
<organism evidence="6 7">
    <name type="scientific">Zophobas morio</name>
    <dbReference type="NCBI Taxonomy" id="2755281"/>
    <lineage>
        <taxon>Eukaryota</taxon>
        <taxon>Metazoa</taxon>
        <taxon>Ecdysozoa</taxon>
        <taxon>Arthropoda</taxon>
        <taxon>Hexapoda</taxon>
        <taxon>Insecta</taxon>
        <taxon>Pterygota</taxon>
        <taxon>Neoptera</taxon>
        <taxon>Endopterygota</taxon>
        <taxon>Coleoptera</taxon>
        <taxon>Polyphaga</taxon>
        <taxon>Cucujiformia</taxon>
        <taxon>Tenebrionidae</taxon>
        <taxon>Zophobas</taxon>
    </lineage>
</organism>
<evidence type="ECO:0000259" key="5">
    <source>
        <dbReference type="PROSITE" id="PS50240"/>
    </source>
</evidence>
<accession>A0AA38IDD5</accession>
<dbReference type="FunFam" id="2.40.10.10:FF:000028">
    <property type="entry name" value="Serine protease easter"/>
    <property type="match status" value="1"/>
</dbReference>
<dbReference type="SUPFAM" id="SSF50494">
    <property type="entry name" value="Trypsin-like serine proteases"/>
    <property type="match status" value="1"/>
</dbReference>
<sequence length="356" mass="39860">MLLVDAINLVKEFKQQANAVRGDIGTSCILESPNYPGICKLLIQCKEIRDEVVFHQKLPQTCGFEETQPIVCCPKPRRPGYMSESKCREYATYTKEKPLCGHSIVKRVVGGIPAGKTQFPHMALLGYRILSRYSVQWLCGGSLISEQYILTSGSCMYTEHREPKLALLGVTNINDPREKQEINVASGFTHPEYKKNLPYNDIALLKLERPVEMTSYVRPACLYINSAIQDTTAVATGWGATEYLDRSNNRNLFEVKLDIIDHQTCNDLYRNSSNLDKGVINDIHVCTGGATEGKGACEGDSGGPMQIYHRKDATRCIYDVVGVISVASCAERPTVNTRVSYYIKWIEDIVWPDDSE</sequence>
<evidence type="ECO:0000256" key="3">
    <source>
        <dbReference type="ARBA" id="ARBA00023180"/>
    </source>
</evidence>
<comment type="similarity">
    <text evidence="4">Belongs to the peptidase S1 family. CLIP subfamily.</text>
</comment>
<dbReference type="PRINTS" id="PR00722">
    <property type="entry name" value="CHYMOTRYPSIN"/>
</dbReference>
<keyword evidence="1" id="KW-0732">Signal</keyword>
<keyword evidence="3" id="KW-0325">Glycoprotein</keyword>
<keyword evidence="2" id="KW-1015">Disulfide bond</keyword>
<evidence type="ECO:0000313" key="7">
    <source>
        <dbReference type="Proteomes" id="UP001168821"/>
    </source>
</evidence>
<feature type="domain" description="Peptidase S1" evidence="5">
    <location>
        <begin position="108"/>
        <end position="351"/>
    </location>
</feature>
<dbReference type="CDD" id="cd00190">
    <property type="entry name" value="Tryp_SPc"/>
    <property type="match status" value="1"/>
</dbReference>